<name>A0A4Y2C6I4_ARAVE</name>
<organism evidence="1 2">
    <name type="scientific">Araneus ventricosus</name>
    <name type="common">Orbweaver spider</name>
    <name type="synonym">Epeira ventricosa</name>
    <dbReference type="NCBI Taxonomy" id="182803"/>
    <lineage>
        <taxon>Eukaryota</taxon>
        <taxon>Metazoa</taxon>
        <taxon>Ecdysozoa</taxon>
        <taxon>Arthropoda</taxon>
        <taxon>Chelicerata</taxon>
        <taxon>Arachnida</taxon>
        <taxon>Araneae</taxon>
        <taxon>Araneomorphae</taxon>
        <taxon>Entelegynae</taxon>
        <taxon>Araneoidea</taxon>
        <taxon>Araneidae</taxon>
        <taxon>Araneus</taxon>
    </lineage>
</organism>
<dbReference type="Proteomes" id="UP000499080">
    <property type="component" value="Unassembled WGS sequence"/>
</dbReference>
<evidence type="ECO:0000313" key="2">
    <source>
        <dbReference type="Proteomes" id="UP000499080"/>
    </source>
</evidence>
<evidence type="ECO:0000313" key="1">
    <source>
        <dbReference type="EMBL" id="GBM00061.1"/>
    </source>
</evidence>
<accession>A0A4Y2C6I4</accession>
<proteinExistence type="predicted"/>
<protein>
    <submittedName>
        <fullName evidence="1">Uncharacterized protein</fullName>
    </submittedName>
</protein>
<keyword evidence="2" id="KW-1185">Reference proteome</keyword>
<reference evidence="1 2" key="1">
    <citation type="journal article" date="2019" name="Sci. Rep.">
        <title>Orb-weaving spider Araneus ventricosus genome elucidates the spidroin gene catalogue.</title>
        <authorList>
            <person name="Kono N."/>
            <person name="Nakamura H."/>
            <person name="Ohtoshi R."/>
            <person name="Moran D.A.P."/>
            <person name="Shinohara A."/>
            <person name="Yoshida Y."/>
            <person name="Fujiwara M."/>
            <person name="Mori M."/>
            <person name="Tomita M."/>
            <person name="Arakawa K."/>
        </authorList>
    </citation>
    <scope>NUCLEOTIDE SEQUENCE [LARGE SCALE GENOMIC DNA]</scope>
</reference>
<gene>
    <name evidence="1" type="ORF">AVEN_214128_1</name>
</gene>
<dbReference type="EMBL" id="BGPR01000153">
    <property type="protein sequence ID" value="GBM00061.1"/>
    <property type="molecule type" value="Genomic_DNA"/>
</dbReference>
<sequence length="129" mass="14598">MVGVPHPQKNLNYIRPGEIGLVILNSFQKTRGPHELALPSCNSTPRYCYEHGMSLPSNVGLIVGKRVLQGYVWECWGNGAIDPDLDNHFGDFGDEMWDLKSAEIFLISLLETENRIYPDDYMYRHGLSG</sequence>
<comment type="caution">
    <text evidence="1">The sequence shown here is derived from an EMBL/GenBank/DDBJ whole genome shotgun (WGS) entry which is preliminary data.</text>
</comment>
<dbReference type="AlphaFoldDB" id="A0A4Y2C6I4"/>